<dbReference type="RefSeq" id="WP_378298821.1">
    <property type="nucleotide sequence ID" value="NZ_JBHTJA010000023.1"/>
</dbReference>
<proteinExistence type="predicted"/>
<evidence type="ECO:0000313" key="3">
    <source>
        <dbReference type="EMBL" id="MFD0901607.1"/>
    </source>
</evidence>
<reference evidence="4" key="1">
    <citation type="journal article" date="2019" name="Int. J. Syst. Evol. Microbiol.">
        <title>The Global Catalogue of Microorganisms (GCM) 10K type strain sequencing project: providing services to taxonomists for standard genome sequencing and annotation.</title>
        <authorList>
            <consortium name="The Broad Institute Genomics Platform"/>
            <consortium name="The Broad Institute Genome Sequencing Center for Infectious Disease"/>
            <person name="Wu L."/>
            <person name="Ma J."/>
        </authorList>
    </citation>
    <scope>NUCLEOTIDE SEQUENCE [LARGE SCALE GENOMIC DNA]</scope>
    <source>
        <strain evidence="4">JCM 31202</strain>
    </source>
</reference>
<gene>
    <name evidence="3" type="ORF">ACFQ11_14495</name>
</gene>
<evidence type="ECO:0000256" key="1">
    <source>
        <dbReference type="SAM" id="MobiDB-lite"/>
    </source>
</evidence>
<feature type="signal peptide" evidence="2">
    <location>
        <begin position="1"/>
        <end position="24"/>
    </location>
</feature>
<dbReference type="EMBL" id="JBHTJA010000023">
    <property type="protein sequence ID" value="MFD0901607.1"/>
    <property type="molecule type" value="Genomic_DNA"/>
</dbReference>
<feature type="region of interest" description="Disordered" evidence="1">
    <location>
        <begin position="66"/>
        <end position="89"/>
    </location>
</feature>
<evidence type="ECO:0000256" key="2">
    <source>
        <dbReference type="SAM" id="SignalP"/>
    </source>
</evidence>
<comment type="caution">
    <text evidence="3">The sequence shown here is derived from an EMBL/GenBank/DDBJ whole genome shotgun (WGS) entry which is preliminary data.</text>
</comment>
<feature type="chain" id="PRO_5046990645" description="Lipoprotein" evidence="2">
    <location>
        <begin position="25"/>
        <end position="232"/>
    </location>
</feature>
<protein>
    <recommendedName>
        <fullName evidence="5">Lipoprotein</fullName>
    </recommendedName>
</protein>
<name>A0ABW3EQ73_9ACTN</name>
<evidence type="ECO:0008006" key="5">
    <source>
        <dbReference type="Google" id="ProtNLM"/>
    </source>
</evidence>
<dbReference type="Proteomes" id="UP001596972">
    <property type="component" value="Unassembled WGS sequence"/>
</dbReference>
<sequence>MPGKSLRRAPAVALAAFLAAGAIAGCDAAPKAGTAALVDGERITVRTLGDTVETWWGQLQSDPAAGQMWARSGNGAAQSGELGTAPAEPGEADMRGALNLLVSFRIADEAAERAGVTVSGGRTAEVVELLERRGAGAETITLASGLPRERTREFARFMAVQDALMRHFGADGAPQSPANMRATQRFQTLLVETATAMDVEINPRYGTFDPQRVAIGPVSNELSTPGTGSSEA</sequence>
<evidence type="ECO:0000313" key="4">
    <source>
        <dbReference type="Proteomes" id="UP001596972"/>
    </source>
</evidence>
<keyword evidence="2" id="KW-0732">Signal</keyword>
<organism evidence="3 4">
    <name type="scientific">Actinomadura sediminis</name>
    <dbReference type="NCBI Taxonomy" id="1038904"/>
    <lineage>
        <taxon>Bacteria</taxon>
        <taxon>Bacillati</taxon>
        <taxon>Actinomycetota</taxon>
        <taxon>Actinomycetes</taxon>
        <taxon>Streptosporangiales</taxon>
        <taxon>Thermomonosporaceae</taxon>
        <taxon>Actinomadura</taxon>
    </lineage>
</organism>
<keyword evidence="4" id="KW-1185">Reference proteome</keyword>
<accession>A0ABW3EQ73</accession>
<dbReference type="PROSITE" id="PS51257">
    <property type="entry name" value="PROKAR_LIPOPROTEIN"/>
    <property type="match status" value="1"/>
</dbReference>